<dbReference type="AlphaFoldDB" id="A0A9X4RW60"/>
<feature type="transmembrane region" description="Helical" evidence="1">
    <location>
        <begin position="197"/>
        <end position="230"/>
    </location>
</feature>
<evidence type="ECO:0000313" key="2">
    <source>
        <dbReference type="EMBL" id="MDG4945477.1"/>
    </source>
</evidence>
<feature type="transmembrane region" description="Helical" evidence="1">
    <location>
        <begin position="150"/>
        <end position="176"/>
    </location>
</feature>
<name>A0A9X4RW60_9FLAO</name>
<keyword evidence="1" id="KW-1133">Transmembrane helix</keyword>
<keyword evidence="1" id="KW-0472">Membrane</keyword>
<reference evidence="2" key="1">
    <citation type="submission" date="2022-07" db="EMBL/GenBank/DDBJ databases">
        <title>Description and genome-wide analysis of Profundicola chukchiensis gen. nov., sp. nov., marine bacteria isolated from bottom sediments of the Chukchi Sea.</title>
        <authorList>
            <person name="Romanenko L."/>
            <person name="Otstavnykh N."/>
            <person name="Kurilenko V."/>
            <person name="Eremeev V."/>
            <person name="Velansky P."/>
            <person name="Mikhailov V."/>
            <person name="Isaeva M."/>
        </authorList>
    </citation>
    <scope>NUCLEOTIDE SEQUENCE</scope>
    <source>
        <strain evidence="2">KMM 9713</strain>
    </source>
</reference>
<feature type="transmembrane region" description="Helical" evidence="1">
    <location>
        <begin position="47"/>
        <end position="73"/>
    </location>
</feature>
<evidence type="ECO:0008006" key="4">
    <source>
        <dbReference type="Google" id="ProtNLM"/>
    </source>
</evidence>
<evidence type="ECO:0000256" key="1">
    <source>
        <dbReference type="SAM" id="Phobius"/>
    </source>
</evidence>
<sequence length="253" mass="27893">METVYQELVIDRSVVEQKLQNGYQFDIGNYLGRGWEIYKQEWLTFSIYAFLALIILTIASITIVGLLFTAYPLMLGFFIGARRVESGESLSIGDMFGGFKKLPQLAILTLIPVLIMLLITLPFGGVMIGMASISGDGGTMAEGVAMGSVFLMYGVMFVAGIVLSLALFFAPYLIFFGDYSAIEALRTSWSLSLKQPLLIILFVILIGMIAQIGSFLCLIGVFASMGFAYVCYYPAIKDVLFTGKQINEENKLY</sequence>
<protein>
    <recommendedName>
        <fullName evidence="4">DUF4013 domain-containing protein</fullName>
    </recommendedName>
</protein>
<keyword evidence="1" id="KW-0812">Transmembrane</keyword>
<dbReference type="EMBL" id="JANCMU010000001">
    <property type="protein sequence ID" value="MDG4945477.1"/>
    <property type="molecule type" value="Genomic_DNA"/>
</dbReference>
<proteinExistence type="predicted"/>
<evidence type="ECO:0000313" key="3">
    <source>
        <dbReference type="Proteomes" id="UP001152599"/>
    </source>
</evidence>
<dbReference type="Proteomes" id="UP001152599">
    <property type="component" value="Unassembled WGS sequence"/>
</dbReference>
<comment type="caution">
    <text evidence="2">The sequence shown here is derived from an EMBL/GenBank/DDBJ whole genome shotgun (WGS) entry which is preliminary data.</text>
</comment>
<feature type="transmembrane region" description="Helical" evidence="1">
    <location>
        <begin position="105"/>
        <end position="130"/>
    </location>
</feature>
<gene>
    <name evidence="2" type="ORF">NMK71_03545</name>
</gene>
<dbReference type="RefSeq" id="WP_304420082.1">
    <property type="nucleotide sequence ID" value="NZ_JANCMU010000001.1"/>
</dbReference>
<accession>A0A9X4RW60</accession>
<keyword evidence="3" id="KW-1185">Reference proteome</keyword>
<organism evidence="2 3">
    <name type="scientific">Profundicola chukchiensis</name>
    <dbReference type="NCBI Taxonomy" id="2961959"/>
    <lineage>
        <taxon>Bacteria</taxon>
        <taxon>Pseudomonadati</taxon>
        <taxon>Bacteroidota</taxon>
        <taxon>Flavobacteriia</taxon>
        <taxon>Flavobacteriales</taxon>
        <taxon>Weeksellaceae</taxon>
        <taxon>Profundicola</taxon>
    </lineage>
</organism>